<protein>
    <submittedName>
        <fullName evidence="1">Uncharacterized protein</fullName>
    </submittedName>
</protein>
<keyword evidence="2" id="KW-1185">Reference proteome</keyword>
<accession>A0A3G8JPR9</accession>
<proteinExistence type="predicted"/>
<evidence type="ECO:0000313" key="1">
    <source>
        <dbReference type="EMBL" id="AZG47077.1"/>
    </source>
</evidence>
<dbReference type="AlphaFoldDB" id="A0A3G8JPR9"/>
<dbReference type="EMBL" id="CP033972">
    <property type="protein sequence ID" value="AZG47077.1"/>
    <property type="molecule type" value="Genomic_DNA"/>
</dbReference>
<name>A0A3G8JPR9_9ACTN</name>
<dbReference type="Proteomes" id="UP000271469">
    <property type="component" value="Chromosome"/>
</dbReference>
<dbReference type="KEGG" id="gom:D7316_03685"/>
<gene>
    <name evidence="1" type="ORF">D7316_03685</name>
</gene>
<evidence type="ECO:0000313" key="2">
    <source>
        <dbReference type="Proteomes" id="UP000271469"/>
    </source>
</evidence>
<reference evidence="1 2" key="1">
    <citation type="submission" date="2018-11" db="EMBL/GenBank/DDBJ databases">
        <title>Gordonia insulae sp. nov., isolated from an island soil.</title>
        <authorList>
            <person name="Kim Y.S."/>
            <person name="Kim S.B."/>
        </authorList>
    </citation>
    <scope>NUCLEOTIDE SEQUENCE [LARGE SCALE GENOMIC DNA]</scope>
    <source>
        <strain evidence="1 2">MMS17-SY073</strain>
    </source>
</reference>
<sequence length="185" mass="21276">MSPQRPDIAAAFWWESQPNDKLDRLVHYLREDEILLGARNAWFRRAWGIMAVTTRRILMVSTAGDGYAFELPIDAALEMTDGGDDDGYRIFYLHDYEASTKLFFTNSLVGDSVYDRLYWCVSRLMLDRRDGDLDQADDQGVIGEFDRFRKVKDAFEAGALDEEALRNATLRVFLGPERQPPPRTV</sequence>
<organism evidence="1 2">
    <name type="scientific">Gordonia insulae</name>
    <dbReference type="NCBI Taxonomy" id="2420509"/>
    <lineage>
        <taxon>Bacteria</taxon>
        <taxon>Bacillati</taxon>
        <taxon>Actinomycetota</taxon>
        <taxon>Actinomycetes</taxon>
        <taxon>Mycobacteriales</taxon>
        <taxon>Gordoniaceae</taxon>
        <taxon>Gordonia</taxon>
    </lineage>
</organism>